<proteinExistence type="predicted"/>
<dbReference type="CDD" id="cd06529">
    <property type="entry name" value="S24_LexA-like"/>
    <property type="match status" value="1"/>
</dbReference>
<evidence type="ECO:0000259" key="1">
    <source>
        <dbReference type="Pfam" id="PF00717"/>
    </source>
</evidence>
<comment type="caution">
    <text evidence="2">The sequence shown here is derived from an EMBL/GenBank/DDBJ whole genome shotgun (WGS) entry which is preliminary data.</text>
</comment>
<reference evidence="2" key="1">
    <citation type="submission" date="2020-10" db="EMBL/GenBank/DDBJ databases">
        <authorList>
            <person name="Gilroy R."/>
        </authorList>
    </citation>
    <scope>NUCLEOTIDE SEQUENCE</scope>
    <source>
        <strain evidence="2">ChiBcolR7-354</strain>
    </source>
</reference>
<gene>
    <name evidence="2" type="ORF">IAB77_00325</name>
</gene>
<name>A0A9D0ZBW6_9FIRM</name>
<reference evidence="2" key="2">
    <citation type="journal article" date="2021" name="PeerJ">
        <title>Extensive microbial diversity within the chicken gut microbiome revealed by metagenomics and culture.</title>
        <authorList>
            <person name="Gilroy R."/>
            <person name="Ravi A."/>
            <person name="Getino M."/>
            <person name="Pursley I."/>
            <person name="Horton D.L."/>
            <person name="Alikhan N.F."/>
            <person name="Baker D."/>
            <person name="Gharbi K."/>
            <person name="Hall N."/>
            <person name="Watson M."/>
            <person name="Adriaenssens E.M."/>
            <person name="Foster-Nyarko E."/>
            <person name="Jarju S."/>
            <person name="Secka A."/>
            <person name="Antonio M."/>
            <person name="Oren A."/>
            <person name="Chaudhuri R.R."/>
            <person name="La Ragione R."/>
            <person name="Hildebrand F."/>
            <person name="Pallen M.J."/>
        </authorList>
    </citation>
    <scope>NUCLEOTIDE SEQUENCE</scope>
    <source>
        <strain evidence="2">ChiBcolR7-354</strain>
    </source>
</reference>
<dbReference type="Proteomes" id="UP000824262">
    <property type="component" value="Unassembled WGS sequence"/>
</dbReference>
<dbReference type="AlphaFoldDB" id="A0A9D0ZBW6"/>
<feature type="domain" description="Peptidase S24/S26A/S26B/S26C" evidence="1">
    <location>
        <begin position="11"/>
        <end position="86"/>
    </location>
</feature>
<dbReference type="Pfam" id="PF00717">
    <property type="entry name" value="Peptidase_S24"/>
    <property type="match status" value="1"/>
</dbReference>
<evidence type="ECO:0000313" key="2">
    <source>
        <dbReference type="EMBL" id="HIQ77685.1"/>
    </source>
</evidence>
<dbReference type="InterPro" id="IPR039418">
    <property type="entry name" value="LexA-like"/>
</dbReference>
<accession>A0A9D0ZBW6</accession>
<organism evidence="2 3">
    <name type="scientific">Candidatus Scatomorpha intestinavium</name>
    <dbReference type="NCBI Taxonomy" id="2840922"/>
    <lineage>
        <taxon>Bacteria</taxon>
        <taxon>Bacillati</taxon>
        <taxon>Bacillota</taxon>
        <taxon>Clostridia</taxon>
        <taxon>Eubacteriales</taxon>
        <taxon>Candidatus Scatomorpha</taxon>
    </lineage>
</organism>
<evidence type="ECO:0000313" key="3">
    <source>
        <dbReference type="Proteomes" id="UP000824262"/>
    </source>
</evidence>
<dbReference type="InterPro" id="IPR015927">
    <property type="entry name" value="Peptidase_S24_S26A/B/C"/>
</dbReference>
<dbReference type="SUPFAM" id="SSF51306">
    <property type="entry name" value="LexA/Signal peptidase"/>
    <property type="match status" value="1"/>
</dbReference>
<dbReference type="EMBL" id="DVGA01000005">
    <property type="protein sequence ID" value="HIQ77685.1"/>
    <property type="molecule type" value="Genomic_DNA"/>
</dbReference>
<dbReference type="Gene3D" id="2.10.109.10">
    <property type="entry name" value="Umud Fragment, subunit A"/>
    <property type="match status" value="1"/>
</dbReference>
<protein>
    <submittedName>
        <fullName evidence="2">S24 family peptidase</fullName>
    </submittedName>
</protein>
<sequence length="114" mass="12713">MSLKQMAVPADSPAGFAVEMEDNSMSPLFPRGSKALIQRGAPLRDGDVGLFFLNGQAVLRQYCEDYAGNVYLFVLNRRHSRKDIYLPREQTPVCCFGRAVLDEPPPLPGYGNYE</sequence>
<dbReference type="InterPro" id="IPR036286">
    <property type="entry name" value="LexA/Signal_pep-like_sf"/>
</dbReference>